<keyword evidence="10" id="KW-0812">Transmembrane</keyword>
<sequence length="428" mass="43556">MPRTAPAVDDDAGAHAATPSPWVTDVVLALAMALVLAVVVAADAAGTEGSGTAVGGLDPHGPGAYLFAAGFGALVLLRRRAPVVMLVATVLAIFAYYALGFAPIGMALPAVAALYSAAERDRTRWAVGAGAVLIVVATFFRVTDEADPSADLTVYDLVTNIALVAAAVALGVAVRLARVARGHTEVVRALTAAEQARAADQRLQAERMRIARDLHDVVGHNLSVVALHTSVATEAVGRDDDAARTALRHVREATSGTLHELRATVKVLRRPLRPGGGPGGERDERPGTHHRDVLPAATGPAGLAALVEPARASGLAVSTRVEVPAGSIDATVDAAAYRIVQEALTNVLRHSGARSAHVRLVVTDGRLRITVSDDGTGSGAAAGAGRGTGAGIAGMAERAALLGGTFSAGDTPTGGFRVLAELPARLEG</sequence>
<name>A0ABX5EI61_9MICO</name>
<dbReference type="InterPro" id="IPR011712">
    <property type="entry name" value="Sig_transdc_His_kin_sub3_dim/P"/>
</dbReference>
<dbReference type="Pfam" id="PF07730">
    <property type="entry name" value="HisKA_3"/>
    <property type="match status" value="1"/>
</dbReference>
<evidence type="ECO:0000256" key="3">
    <source>
        <dbReference type="ARBA" id="ARBA00022553"/>
    </source>
</evidence>
<evidence type="ECO:0000256" key="2">
    <source>
        <dbReference type="ARBA" id="ARBA00012438"/>
    </source>
</evidence>
<dbReference type="GO" id="GO:0016301">
    <property type="term" value="F:kinase activity"/>
    <property type="evidence" value="ECO:0007669"/>
    <property type="project" value="UniProtKB-KW"/>
</dbReference>
<keyword evidence="5" id="KW-0547">Nucleotide-binding</keyword>
<evidence type="ECO:0000256" key="4">
    <source>
        <dbReference type="ARBA" id="ARBA00022679"/>
    </source>
</evidence>
<comment type="catalytic activity">
    <reaction evidence="1">
        <text>ATP + protein L-histidine = ADP + protein N-phospho-L-histidine.</text>
        <dbReference type="EC" id="2.7.13.3"/>
    </reaction>
</comment>
<dbReference type="Pfam" id="PF02518">
    <property type="entry name" value="HATPase_c"/>
    <property type="match status" value="1"/>
</dbReference>
<dbReference type="InterPro" id="IPR036890">
    <property type="entry name" value="HATPase_C_sf"/>
</dbReference>
<feature type="transmembrane region" description="Helical" evidence="10">
    <location>
        <begin position="154"/>
        <end position="174"/>
    </location>
</feature>
<keyword evidence="10" id="KW-1133">Transmembrane helix</keyword>
<proteinExistence type="predicted"/>
<evidence type="ECO:0000256" key="8">
    <source>
        <dbReference type="ARBA" id="ARBA00023012"/>
    </source>
</evidence>
<gene>
    <name evidence="12" type="ORF">BCL65_101141</name>
</gene>
<evidence type="ECO:0000259" key="11">
    <source>
        <dbReference type="SMART" id="SM00387"/>
    </source>
</evidence>
<evidence type="ECO:0000313" key="13">
    <source>
        <dbReference type="Proteomes" id="UP000239895"/>
    </source>
</evidence>
<dbReference type="CDD" id="cd16917">
    <property type="entry name" value="HATPase_UhpB-NarQ-NarX-like"/>
    <property type="match status" value="1"/>
</dbReference>
<protein>
    <recommendedName>
        <fullName evidence="2">histidine kinase</fullName>
        <ecNumber evidence="2">2.7.13.3</ecNumber>
    </recommendedName>
</protein>
<evidence type="ECO:0000256" key="6">
    <source>
        <dbReference type="ARBA" id="ARBA00022777"/>
    </source>
</evidence>
<keyword evidence="4" id="KW-0808">Transferase</keyword>
<dbReference type="InterPro" id="IPR003594">
    <property type="entry name" value="HATPase_dom"/>
</dbReference>
<dbReference type="SMART" id="SM00387">
    <property type="entry name" value="HATPase_c"/>
    <property type="match status" value="1"/>
</dbReference>
<feature type="transmembrane region" description="Helical" evidence="10">
    <location>
        <begin position="125"/>
        <end position="142"/>
    </location>
</feature>
<keyword evidence="10" id="KW-0472">Membrane</keyword>
<dbReference type="EMBL" id="PVTX01000001">
    <property type="protein sequence ID" value="PRZ10003.1"/>
    <property type="molecule type" value="Genomic_DNA"/>
</dbReference>
<dbReference type="Gene3D" id="1.20.5.1930">
    <property type="match status" value="1"/>
</dbReference>
<dbReference type="RefSeq" id="WP_243401094.1">
    <property type="nucleotide sequence ID" value="NZ_PVTX01000001.1"/>
</dbReference>
<feature type="transmembrane region" description="Helical" evidence="10">
    <location>
        <begin position="26"/>
        <end position="45"/>
    </location>
</feature>
<accession>A0ABX5EI61</accession>
<comment type="caution">
    <text evidence="12">The sequence shown here is derived from an EMBL/GenBank/DDBJ whole genome shotgun (WGS) entry which is preliminary data.</text>
</comment>
<keyword evidence="8" id="KW-0902">Two-component regulatory system</keyword>
<dbReference type="PANTHER" id="PTHR24421">
    <property type="entry name" value="NITRATE/NITRITE SENSOR PROTEIN NARX-RELATED"/>
    <property type="match status" value="1"/>
</dbReference>
<dbReference type="InterPro" id="IPR050482">
    <property type="entry name" value="Sensor_HK_TwoCompSys"/>
</dbReference>
<keyword evidence="7" id="KW-0067">ATP-binding</keyword>
<feature type="transmembrane region" description="Helical" evidence="10">
    <location>
        <begin position="83"/>
        <end position="113"/>
    </location>
</feature>
<feature type="domain" description="Histidine kinase/HSP90-like ATPase" evidence="11">
    <location>
        <begin position="331"/>
        <end position="426"/>
    </location>
</feature>
<dbReference type="Proteomes" id="UP000239895">
    <property type="component" value="Unassembled WGS sequence"/>
</dbReference>
<dbReference type="SUPFAM" id="SSF55874">
    <property type="entry name" value="ATPase domain of HSP90 chaperone/DNA topoisomerase II/histidine kinase"/>
    <property type="match status" value="1"/>
</dbReference>
<evidence type="ECO:0000256" key="7">
    <source>
        <dbReference type="ARBA" id="ARBA00022840"/>
    </source>
</evidence>
<feature type="transmembrane region" description="Helical" evidence="10">
    <location>
        <begin position="57"/>
        <end position="77"/>
    </location>
</feature>
<dbReference type="EC" id="2.7.13.3" evidence="2"/>
<evidence type="ECO:0000256" key="1">
    <source>
        <dbReference type="ARBA" id="ARBA00000085"/>
    </source>
</evidence>
<dbReference type="Gene3D" id="3.30.565.10">
    <property type="entry name" value="Histidine kinase-like ATPase, C-terminal domain"/>
    <property type="match status" value="1"/>
</dbReference>
<dbReference type="PANTHER" id="PTHR24421:SF10">
    <property type="entry name" value="NITRATE_NITRITE SENSOR PROTEIN NARQ"/>
    <property type="match status" value="1"/>
</dbReference>
<feature type="compositionally biased region" description="Basic and acidic residues" evidence="9">
    <location>
        <begin position="280"/>
        <end position="291"/>
    </location>
</feature>
<keyword evidence="13" id="KW-1185">Reference proteome</keyword>
<reference evidence="12 13" key="1">
    <citation type="submission" date="2018-03" db="EMBL/GenBank/DDBJ databases">
        <title>Comparative analysis of microorganisms from saline springs in Andes Mountain Range, Colombia.</title>
        <authorList>
            <person name="Rubin E."/>
        </authorList>
    </citation>
    <scope>NUCLEOTIDE SEQUENCE [LARGE SCALE GENOMIC DNA]</scope>
    <source>
        <strain evidence="12 13">CG 23</strain>
    </source>
</reference>
<organism evidence="12 13">
    <name type="scientific">Isoptericola halotolerans</name>
    <dbReference type="NCBI Taxonomy" id="300560"/>
    <lineage>
        <taxon>Bacteria</taxon>
        <taxon>Bacillati</taxon>
        <taxon>Actinomycetota</taxon>
        <taxon>Actinomycetes</taxon>
        <taxon>Micrococcales</taxon>
        <taxon>Promicromonosporaceae</taxon>
        <taxon>Isoptericola</taxon>
    </lineage>
</organism>
<evidence type="ECO:0000256" key="10">
    <source>
        <dbReference type="SAM" id="Phobius"/>
    </source>
</evidence>
<keyword evidence="3" id="KW-0597">Phosphoprotein</keyword>
<evidence type="ECO:0000256" key="5">
    <source>
        <dbReference type="ARBA" id="ARBA00022741"/>
    </source>
</evidence>
<feature type="region of interest" description="Disordered" evidence="9">
    <location>
        <begin position="270"/>
        <end position="291"/>
    </location>
</feature>
<keyword evidence="6 12" id="KW-0418">Kinase</keyword>
<evidence type="ECO:0000256" key="9">
    <source>
        <dbReference type="SAM" id="MobiDB-lite"/>
    </source>
</evidence>
<evidence type="ECO:0000313" key="12">
    <source>
        <dbReference type="EMBL" id="PRZ10003.1"/>
    </source>
</evidence>